<dbReference type="Proteomes" id="UP001281410">
    <property type="component" value="Unassembled WGS sequence"/>
</dbReference>
<dbReference type="PANTHER" id="PTHR47150:SF7">
    <property type="entry name" value="NUCLEASE"/>
    <property type="match status" value="1"/>
</dbReference>
<dbReference type="PANTHER" id="PTHR47150">
    <property type="entry name" value="OS12G0169200 PROTEIN"/>
    <property type="match status" value="1"/>
</dbReference>
<dbReference type="AlphaFoldDB" id="A0AAE0AR97"/>
<evidence type="ECO:0000313" key="2">
    <source>
        <dbReference type="EMBL" id="KAK3222139.1"/>
    </source>
</evidence>
<evidence type="ECO:0000313" key="3">
    <source>
        <dbReference type="Proteomes" id="UP001281410"/>
    </source>
</evidence>
<accession>A0AAE0AR97</accession>
<keyword evidence="1" id="KW-0732">Signal</keyword>
<evidence type="ECO:0000256" key="1">
    <source>
        <dbReference type="SAM" id="SignalP"/>
    </source>
</evidence>
<proteinExistence type="predicted"/>
<evidence type="ECO:0008006" key="4">
    <source>
        <dbReference type="Google" id="ProtNLM"/>
    </source>
</evidence>
<gene>
    <name evidence="2" type="ORF">Dsin_009164</name>
</gene>
<name>A0AAE0AR97_9ROSI</name>
<feature type="signal peptide" evidence="1">
    <location>
        <begin position="1"/>
        <end position="27"/>
    </location>
</feature>
<reference evidence="2" key="1">
    <citation type="journal article" date="2023" name="Plant J.">
        <title>Genome sequences and population genomics provide insights into the demographic history, inbreeding, and mutation load of two 'living fossil' tree species of Dipteronia.</title>
        <authorList>
            <person name="Feng Y."/>
            <person name="Comes H.P."/>
            <person name="Chen J."/>
            <person name="Zhu S."/>
            <person name="Lu R."/>
            <person name="Zhang X."/>
            <person name="Li P."/>
            <person name="Qiu J."/>
            <person name="Olsen K.M."/>
            <person name="Qiu Y."/>
        </authorList>
    </citation>
    <scope>NUCLEOTIDE SEQUENCE</scope>
    <source>
        <strain evidence="2">NBL</strain>
    </source>
</reference>
<protein>
    <recommendedName>
        <fullName evidence="4">LAGLIDADG homing endonuclease</fullName>
    </recommendedName>
</protein>
<dbReference type="EMBL" id="JANJYJ010000003">
    <property type="protein sequence ID" value="KAK3222139.1"/>
    <property type="molecule type" value="Genomic_DNA"/>
</dbReference>
<sequence>MLECLNSSKKKKMMLMIILLGMSIVEGERLDIKNCGPRRGGFVPGHAVIDRDRAEGHNRIYRYYFVETPKYSLKKFRRRFRMRRPLFFRIQSAVENYEPYFVQRMDCSGRMGLSSIQKITTLRMLAYGASSYYVDD</sequence>
<organism evidence="2 3">
    <name type="scientific">Dipteronia sinensis</name>
    <dbReference type="NCBI Taxonomy" id="43782"/>
    <lineage>
        <taxon>Eukaryota</taxon>
        <taxon>Viridiplantae</taxon>
        <taxon>Streptophyta</taxon>
        <taxon>Embryophyta</taxon>
        <taxon>Tracheophyta</taxon>
        <taxon>Spermatophyta</taxon>
        <taxon>Magnoliopsida</taxon>
        <taxon>eudicotyledons</taxon>
        <taxon>Gunneridae</taxon>
        <taxon>Pentapetalae</taxon>
        <taxon>rosids</taxon>
        <taxon>malvids</taxon>
        <taxon>Sapindales</taxon>
        <taxon>Sapindaceae</taxon>
        <taxon>Hippocastanoideae</taxon>
        <taxon>Acereae</taxon>
        <taxon>Dipteronia</taxon>
    </lineage>
</organism>
<comment type="caution">
    <text evidence="2">The sequence shown here is derived from an EMBL/GenBank/DDBJ whole genome shotgun (WGS) entry which is preliminary data.</text>
</comment>
<keyword evidence="3" id="KW-1185">Reference proteome</keyword>
<feature type="chain" id="PRO_5042128085" description="LAGLIDADG homing endonuclease" evidence="1">
    <location>
        <begin position="28"/>
        <end position="136"/>
    </location>
</feature>